<keyword evidence="12" id="KW-0675">Receptor</keyword>
<reference evidence="12 13" key="1">
    <citation type="submission" date="2024-03" db="EMBL/GenBank/DDBJ databases">
        <title>High-quality draft genome sequence of Oceanobacter sp. wDCs-4.</title>
        <authorList>
            <person name="Dong C."/>
        </authorList>
    </citation>
    <scope>NUCLEOTIDE SEQUENCE [LARGE SCALE GENOMIC DNA]</scope>
    <source>
        <strain evidence="13">wDCs-4</strain>
    </source>
</reference>
<accession>A0ABW8NNH2</accession>
<dbReference type="RefSeq" id="WP_416207346.1">
    <property type="nucleotide sequence ID" value="NZ_JBBKTX010000032.1"/>
</dbReference>
<evidence type="ECO:0000313" key="13">
    <source>
        <dbReference type="Proteomes" id="UP001620597"/>
    </source>
</evidence>
<dbReference type="InterPro" id="IPR037066">
    <property type="entry name" value="Plug_dom_sf"/>
</dbReference>
<keyword evidence="3 8" id="KW-1134">Transmembrane beta strand</keyword>
<dbReference type="Pfam" id="PF07715">
    <property type="entry name" value="Plug"/>
    <property type="match status" value="1"/>
</dbReference>
<dbReference type="Gene3D" id="2.40.170.20">
    <property type="entry name" value="TonB-dependent receptor, beta-barrel domain"/>
    <property type="match status" value="1"/>
</dbReference>
<keyword evidence="5 9" id="KW-0798">TonB box</keyword>
<evidence type="ECO:0000313" key="12">
    <source>
        <dbReference type="EMBL" id="MFK4754493.1"/>
    </source>
</evidence>
<evidence type="ECO:0000256" key="8">
    <source>
        <dbReference type="PROSITE-ProRule" id="PRU01360"/>
    </source>
</evidence>
<protein>
    <submittedName>
        <fullName evidence="12">TonB-dependent receptor</fullName>
    </submittedName>
</protein>
<comment type="caution">
    <text evidence="12">The sequence shown here is derived from an EMBL/GenBank/DDBJ whole genome shotgun (WGS) entry which is preliminary data.</text>
</comment>
<dbReference type="PROSITE" id="PS52016">
    <property type="entry name" value="TONB_DEPENDENT_REC_3"/>
    <property type="match status" value="1"/>
</dbReference>
<keyword evidence="6 8" id="KW-0472">Membrane</keyword>
<dbReference type="InterPro" id="IPR000531">
    <property type="entry name" value="Beta-barrel_TonB"/>
</dbReference>
<proteinExistence type="inferred from homology"/>
<comment type="subcellular location">
    <subcellularLocation>
        <location evidence="1 8">Cell outer membrane</location>
        <topology evidence="1 8">Multi-pass membrane protein</topology>
    </subcellularLocation>
</comment>
<dbReference type="Proteomes" id="UP001620597">
    <property type="component" value="Unassembled WGS sequence"/>
</dbReference>
<gene>
    <name evidence="12" type="ORF">WG929_18965</name>
</gene>
<dbReference type="InterPro" id="IPR036942">
    <property type="entry name" value="Beta-barrel_TonB_sf"/>
</dbReference>
<dbReference type="InterPro" id="IPR039426">
    <property type="entry name" value="TonB-dep_rcpt-like"/>
</dbReference>
<dbReference type="InterPro" id="IPR012910">
    <property type="entry name" value="Plug_dom"/>
</dbReference>
<name>A0ABW8NNH2_9GAMM</name>
<evidence type="ECO:0000256" key="3">
    <source>
        <dbReference type="ARBA" id="ARBA00022452"/>
    </source>
</evidence>
<evidence type="ECO:0000259" key="11">
    <source>
        <dbReference type="Pfam" id="PF07715"/>
    </source>
</evidence>
<comment type="similarity">
    <text evidence="8 9">Belongs to the TonB-dependent receptor family.</text>
</comment>
<keyword evidence="13" id="KW-1185">Reference proteome</keyword>
<evidence type="ECO:0000256" key="7">
    <source>
        <dbReference type="ARBA" id="ARBA00023237"/>
    </source>
</evidence>
<evidence type="ECO:0000259" key="10">
    <source>
        <dbReference type="Pfam" id="PF00593"/>
    </source>
</evidence>
<feature type="domain" description="TonB-dependent receptor plug" evidence="11">
    <location>
        <begin position="50"/>
        <end position="160"/>
    </location>
</feature>
<evidence type="ECO:0000256" key="6">
    <source>
        <dbReference type="ARBA" id="ARBA00023136"/>
    </source>
</evidence>
<keyword evidence="7 8" id="KW-0998">Cell outer membrane</keyword>
<evidence type="ECO:0000256" key="5">
    <source>
        <dbReference type="ARBA" id="ARBA00023077"/>
    </source>
</evidence>
<evidence type="ECO:0000256" key="4">
    <source>
        <dbReference type="ARBA" id="ARBA00022692"/>
    </source>
</evidence>
<dbReference type="EMBL" id="JBBKTX010000032">
    <property type="protein sequence ID" value="MFK4754493.1"/>
    <property type="molecule type" value="Genomic_DNA"/>
</dbReference>
<keyword evidence="2 8" id="KW-0813">Transport</keyword>
<feature type="domain" description="TonB-dependent receptor-like beta-barrel" evidence="10">
    <location>
        <begin position="410"/>
        <end position="687"/>
    </location>
</feature>
<evidence type="ECO:0000256" key="9">
    <source>
        <dbReference type="RuleBase" id="RU003357"/>
    </source>
</evidence>
<dbReference type="PANTHER" id="PTHR30069:SF27">
    <property type="entry name" value="BLL4766 PROTEIN"/>
    <property type="match status" value="1"/>
</dbReference>
<organism evidence="12 13">
    <name type="scientific">Oceanobacter antarcticus</name>
    <dbReference type="NCBI Taxonomy" id="3133425"/>
    <lineage>
        <taxon>Bacteria</taxon>
        <taxon>Pseudomonadati</taxon>
        <taxon>Pseudomonadota</taxon>
        <taxon>Gammaproteobacteria</taxon>
        <taxon>Oceanospirillales</taxon>
        <taxon>Oceanospirillaceae</taxon>
        <taxon>Oceanobacter</taxon>
    </lineage>
</organism>
<evidence type="ECO:0000256" key="2">
    <source>
        <dbReference type="ARBA" id="ARBA00022448"/>
    </source>
</evidence>
<evidence type="ECO:0000256" key="1">
    <source>
        <dbReference type="ARBA" id="ARBA00004571"/>
    </source>
</evidence>
<dbReference type="SUPFAM" id="SSF56935">
    <property type="entry name" value="Porins"/>
    <property type="match status" value="1"/>
</dbReference>
<keyword evidence="4 8" id="KW-0812">Transmembrane</keyword>
<dbReference type="Pfam" id="PF00593">
    <property type="entry name" value="TonB_dep_Rec_b-barrel"/>
    <property type="match status" value="1"/>
</dbReference>
<dbReference type="PANTHER" id="PTHR30069">
    <property type="entry name" value="TONB-DEPENDENT OUTER MEMBRANE RECEPTOR"/>
    <property type="match status" value="1"/>
</dbReference>
<dbReference type="Gene3D" id="2.170.130.10">
    <property type="entry name" value="TonB-dependent receptor, plug domain"/>
    <property type="match status" value="1"/>
</dbReference>
<sequence length="748" mass="84251">MPRVGRRTGVFASILGYLAVGAMYCQADALDSFEPELPVVLSPVRLPQPLSEVPASVTLITAEQIRLWGIQRLVDVFQYVPGMFVAQELDSNQSGVVYHSGDLSLSRRLEVLVDGRSVYRATFASVDWDQLNIALEDIKRIEITRGPSASSYGMNAFQGVINIITRHPADSRSLNLSASLGSESRRRAYLSTAYDMGGSRQRLSFFGYSEGASGGNHYEAWDKPDYDRVEGLNWSGASDVSANTELRWQAGRQRLQRNILADENFHEASPEHESMTDFMSATLSSLENSRHEWKLKAYWQSENQEKSYRACTTTLAFDPNLSSLFGLDAELAKAIAYGVLPLLDEQTSTAEKDSIEQFYQALAYGLVDASSLQSYLASQGVDTDVSAEEYALAQQVVAAAAGVNSLDQATCGRGDYDIYEQRLEVELEDTVWWSSQLRSVQGLMYRRDEVNSQAFFNRVLTQSSLMAFSSIEYRLRPDWLTFFSITAEYQPDNEVNFSPRLAVTHLLTPNQSLRFQYSRTHRSPDLAEQHLDATAAVTQLSGNYLGLESGELFLSVNADAWNSNLSGEVIHAWELGYYGAFLDPRLSADIKLFHERMYQLIEGQVNLLDGYLDDSNNMKLMGLEWQLDWRLAQQQRLWLVGLLQHRELNEGSSEGVLGAERSLRAAWTYAPGMSEWMLGVVLDEGNGHIGSRFASQQFYRQRKWQSRFAHDFGRTGVALSVQYDADGGQLYFERTPRWLSWVSAHYRL</sequence>